<reference evidence="1 2" key="1">
    <citation type="journal article" date="2018" name="Nat. Biotechnol.">
        <title>A standardized bacterial taxonomy based on genome phylogeny substantially revises the tree of life.</title>
        <authorList>
            <person name="Parks D.H."/>
            <person name="Chuvochina M."/>
            <person name="Waite D.W."/>
            <person name="Rinke C."/>
            <person name="Skarshewski A."/>
            <person name="Chaumeil P.A."/>
            <person name="Hugenholtz P."/>
        </authorList>
    </citation>
    <scope>NUCLEOTIDE SEQUENCE [LARGE SCALE GENOMIC DNA]</scope>
    <source>
        <strain evidence="1">UBA11978</strain>
    </source>
</reference>
<dbReference type="Proteomes" id="UP000263517">
    <property type="component" value="Unassembled WGS sequence"/>
</dbReference>
<organism evidence="1 2">
    <name type="scientific">Alteromonas australica</name>
    <dbReference type="NCBI Taxonomy" id="589873"/>
    <lineage>
        <taxon>Bacteria</taxon>
        <taxon>Pseudomonadati</taxon>
        <taxon>Pseudomonadota</taxon>
        <taxon>Gammaproteobacteria</taxon>
        <taxon>Alteromonadales</taxon>
        <taxon>Alteromonadaceae</taxon>
        <taxon>Alteromonas/Salinimonas group</taxon>
        <taxon>Alteromonas</taxon>
    </lineage>
</organism>
<sequence>MRRVFTLSFIAVLLCSIYYAFVFGIAQLHYYNVKNSLDFWRKNPELLRLKDVDENLERINSAVALMPDNPLYYQSRGQVFEWKAIVDKQNSVLLLQEAMQNYQTSLAYRPLWAPTWINLASVKWKLGELDEEFKQYLEKAIITGPQQASVHKFIVKFGLAHYRARSSGYVLVYKQLPKHLALGLRNPLSERDILHSINMLQLQDFACRLLEGEPSRIRSKIKDCR</sequence>
<evidence type="ECO:0000313" key="1">
    <source>
        <dbReference type="EMBL" id="HAW76651.1"/>
    </source>
</evidence>
<dbReference type="RefSeq" id="WP_052806629.1">
    <property type="nucleotide sequence ID" value="NZ_CALBIY010000022.1"/>
</dbReference>
<proteinExistence type="predicted"/>
<dbReference type="InterPro" id="IPR011990">
    <property type="entry name" value="TPR-like_helical_dom_sf"/>
</dbReference>
<protein>
    <recommendedName>
        <fullName evidence="3">Tetratricopeptide repeat protein</fullName>
    </recommendedName>
</protein>
<dbReference type="SUPFAM" id="SSF48452">
    <property type="entry name" value="TPR-like"/>
    <property type="match status" value="1"/>
</dbReference>
<dbReference type="AlphaFoldDB" id="A0A350P5T4"/>
<evidence type="ECO:0008006" key="3">
    <source>
        <dbReference type="Google" id="ProtNLM"/>
    </source>
</evidence>
<accession>A0A350P5T4</accession>
<gene>
    <name evidence="1" type="ORF">DCW74_13060</name>
</gene>
<dbReference type="Gene3D" id="1.25.40.10">
    <property type="entry name" value="Tetratricopeptide repeat domain"/>
    <property type="match status" value="1"/>
</dbReference>
<dbReference type="OrthoDB" id="5736952at2"/>
<name>A0A350P5T4_9ALTE</name>
<comment type="caution">
    <text evidence="1">The sequence shown here is derived from an EMBL/GenBank/DDBJ whole genome shotgun (WGS) entry which is preliminary data.</text>
</comment>
<dbReference type="EMBL" id="DNAN01000466">
    <property type="protein sequence ID" value="HAW76651.1"/>
    <property type="molecule type" value="Genomic_DNA"/>
</dbReference>
<evidence type="ECO:0000313" key="2">
    <source>
        <dbReference type="Proteomes" id="UP000263517"/>
    </source>
</evidence>
<dbReference type="NCBIfam" id="NF038257">
    <property type="entry name" value="exopoly_VpsP"/>
    <property type="match status" value="1"/>
</dbReference>